<reference evidence="2" key="1">
    <citation type="submission" date="2022-06" db="EMBL/GenBank/DDBJ databases">
        <title>Draft genome sequences of Leminorella grimontii str. JCM5902.</title>
        <authorList>
            <person name="Wakabayashi Y."/>
            <person name="Kojima K."/>
        </authorList>
    </citation>
    <scope>NUCLEOTIDE SEQUENCE</scope>
    <source>
        <strain evidence="2">JCM 5902</strain>
    </source>
</reference>
<dbReference type="GO" id="GO:0043709">
    <property type="term" value="P:cell adhesion involved in single-species biofilm formation"/>
    <property type="evidence" value="ECO:0007669"/>
    <property type="project" value="TreeGrafter"/>
</dbReference>
<keyword evidence="3" id="KW-1185">Reference proteome</keyword>
<dbReference type="PANTHER" id="PTHR33420">
    <property type="entry name" value="FIMBRIAL SUBUNIT ELFA-RELATED"/>
    <property type="match status" value="1"/>
</dbReference>
<dbReference type="GO" id="GO:0009289">
    <property type="term" value="C:pilus"/>
    <property type="evidence" value="ECO:0007669"/>
    <property type="project" value="InterPro"/>
</dbReference>
<evidence type="ECO:0000313" key="3">
    <source>
        <dbReference type="Proteomes" id="UP001058124"/>
    </source>
</evidence>
<dbReference type="Proteomes" id="UP001058124">
    <property type="component" value="Unassembled WGS sequence"/>
</dbReference>
<comment type="caution">
    <text evidence="2">The sequence shown here is derived from an EMBL/GenBank/DDBJ whole genome shotgun (WGS) entry which is preliminary data.</text>
</comment>
<evidence type="ECO:0000313" key="2">
    <source>
        <dbReference type="EMBL" id="GKX56017.1"/>
    </source>
</evidence>
<accession>A0AAV5N2M7</accession>
<gene>
    <name evidence="2" type="ORF">SOASR030_21290</name>
</gene>
<dbReference type="Gene3D" id="2.60.40.1090">
    <property type="entry name" value="Fimbrial-type adhesion domain"/>
    <property type="match status" value="1"/>
</dbReference>
<evidence type="ECO:0000259" key="1">
    <source>
        <dbReference type="Pfam" id="PF00419"/>
    </source>
</evidence>
<dbReference type="InterPro" id="IPR036937">
    <property type="entry name" value="Adhesion_dom_fimbrial_sf"/>
</dbReference>
<dbReference type="InterPro" id="IPR000259">
    <property type="entry name" value="Adhesion_dom_fimbrial"/>
</dbReference>
<proteinExistence type="predicted"/>
<dbReference type="SUPFAM" id="SSF49401">
    <property type="entry name" value="Bacterial adhesins"/>
    <property type="match status" value="1"/>
</dbReference>
<feature type="domain" description="Fimbrial-type adhesion" evidence="1">
    <location>
        <begin position="8"/>
        <end position="149"/>
    </location>
</feature>
<organism evidence="2 3">
    <name type="scientific">Leminorella grimontii</name>
    <dbReference type="NCBI Taxonomy" id="82981"/>
    <lineage>
        <taxon>Bacteria</taxon>
        <taxon>Pseudomonadati</taxon>
        <taxon>Pseudomonadota</taxon>
        <taxon>Gammaproteobacteria</taxon>
        <taxon>Enterobacterales</taxon>
        <taxon>Budviciaceae</taxon>
        <taxon>Leminorella</taxon>
    </lineage>
</organism>
<dbReference type="Pfam" id="PF00419">
    <property type="entry name" value="Fimbrial"/>
    <property type="match status" value="1"/>
</dbReference>
<dbReference type="InterPro" id="IPR050263">
    <property type="entry name" value="Bact_Fimbrial_Adh_Pro"/>
</dbReference>
<dbReference type="AlphaFoldDB" id="A0AAV5N2M7"/>
<name>A0AAV5N2M7_9GAMM</name>
<protein>
    <recommendedName>
        <fullName evidence="1">Fimbrial-type adhesion domain-containing protein</fullName>
    </recommendedName>
</protein>
<dbReference type="EMBL" id="BRLH01000004">
    <property type="protein sequence ID" value="GKX56017.1"/>
    <property type="molecule type" value="Genomic_DNA"/>
</dbReference>
<dbReference type="PANTHER" id="PTHR33420:SF26">
    <property type="entry name" value="FIMBRIAL SUBUNIT"/>
    <property type="match status" value="1"/>
</dbReference>
<sequence>MLSIGGGGEIVPAGCTIMKSNILVPMGKRDKSDFQGVGSSTAWENVDIPLSCSQSAKINVRIDAVADGSAPGLMKLDGAPGDMAASGVGIQLYYRSDNNPVAFGQERFYQQSANGGNESVQLKARYYQTHERIVPGTANGTATFTLTYK</sequence>
<dbReference type="InterPro" id="IPR008966">
    <property type="entry name" value="Adhesion_dom_sf"/>
</dbReference>